<sequence length="188" mass="21622">MPGRPSLLAQAGRMLGQKPASKESVARLEAMLNDQQTKIHEKQDQSFLARRDMEYSQSQDRAYPRTFENKQFFTPHLQRSKQLEDDPVVREYVMVLGNGMIVRQSQKSRTIPLEQDPPALPPIARDRIRELESQGWLVTGHNADMVEMERLYNPQTQARDATMRAAKKYAIGVISLTIAVYVGQFFWD</sequence>
<keyword evidence="2" id="KW-1133">Transmembrane helix</keyword>
<protein>
    <submittedName>
        <fullName evidence="3">Uncharacterized protein</fullName>
    </submittedName>
</protein>
<keyword evidence="2" id="KW-0472">Membrane</keyword>
<dbReference type="GeneID" id="36515591"/>
<organism evidence="3 4">
    <name type="scientific">Wickerhamiella sorbophila</name>
    <dbReference type="NCBI Taxonomy" id="45607"/>
    <lineage>
        <taxon>Eukaryota</taxon>
        <taxon>Fungi</taxon>
        <taxon>Dikarya</taxon>
        <taxon>Ascomycota</taxon>
        <taxon>Saccharomycotina</taxon>
        <taxon>Dipodascomycetes</taxon>
        <taxon>Dipodascales</taxon>
        <taxon>Trichomonascaceae</taxon>
        <taxon>Wickerhamiella</taxon>
    </lineage>
</organism>
<dbReference type="RefSeq" id="XP_024664168.1">
    <property type="nucleotide sequence ID" value="XM_024808400.1"/>
</dbReference>
<proteinExistence type="predicted"/>
<evidence type="ECO:0000313" key="3">
    <source>
        <dbReference type="EMBL" id="PRT54223.1"/>
    </source>
</evidence>
<evidence type="ECO:0000313" key="4">
    <source>
        <dbReference type="Proteomes" id="UP000238350"/>
    </source>
</evidence>
<evidence type="ECO:0000256" key="1">
    <source>
        <dbReference type="SAM" id="MobiDB-lite"/>
    </source>
</evidence>
<feature type="region of interest" description="Disordered" evidence="1">
    <location>
        <begin position="1"/>
        <end position="21"/>
    </location>
</feature>
<dbReference type="Proteomes" id="UP000238350">
    <property type="component" value="Unassembled WGS sequence"/>
</dbReference>
<dbReference type="AlphaFoldDB" id="A0A2T0FGU4"/>
<comment type="caution">
    <text evidence="3">The sequence shown here is derived from an EMBL/GenBank/DDBJ whole genome shotgun (WGS) entry which is preliminary data.</text>
</comment>
<feature type="transmembrane region" description="Helical" evidence="2">
    <location>
        <begin position="169"/>
        <end position="187"/>
    </location>
</feature>
<dbReference type="EMBL" id="NDIQ01000021">
    <property type="protein sequence ID" value="PRT54223.1"/>
    <property type="molecule type" value="Genomic_DNA"/>
</dbReference>
<reference evidence="3 4" key="1">
    <citation type="submission" date="2017-04" db="EMBL/GenBank/DDBJ databases">
        <title>Genome sequencing of [Candida] sorbophila.</title>
        <authorList>
            <person name="Ahn J.O."/>
        </authorList>
    </citation>
    <scope>NUCLEOTIDE SEQUENCE [LARGE SCALE GENOMIC DNA]</scope>
    <source>
        <strain evidence="3 4">DS02</strain>
    </source>
</reference>
<name>A0A2T0FGU4_9ASCO</name>
<keyword evidence="4" id="KW-1185">Reference proteome</keyword>
<accession>A0A2T0FGU4</accession>
<keyword evidence="2" id="KW-0812">Transmembrane</keyword>
<gene>
    <name evidence="3" type="ORF">B9G98_01843</name>
</gene>
<evidence type="ECO:0000256" key="2">
    <source>
        <dbReference type="SAM" id="Phobius"/>
    </source>
</evidence>